<evidence type="ECO:0000313" key="8">
    <source>
        <dbReference type="Proteomes" id="UP000311919"/>
    </source>
</evidence>
<dbReference type="OrthoDB" id="416777at2759"/>
<evidence type="ECO:0000313" key="7">
    <source>
        <dbReference type="EMBL" id="TNN17606.1"/>
    </source>
</evidence>
<dbReference type="PANTHER" id="PTHR21314:SF0">
    <property type="entry name" value="QUEUOSINE 5'-PHOSPHATE N-GLYCOSYLASE_HYDROLASE"/>
    <property type="match status" value="1"/>
</dbReference>
<protein>
    <recommendedName>
        <fullName evidence="3 6">Queuosine 5'-phosphate N-glycosylase/hydrolase</fullName>
        <ecNumber evidence="6">3.2.2.-</ecNumber>
    </recommendedName>
    <alternativeName>
        <fullName evidence="4 6">Queuosine-nucleotide N-glycosylase/hydrolase</fullName>
    </alternativeName>
</protein>
<evidence type="ECO:0000256" key="6">
    <source>
        <dbReference type="RuleBase" id="RU365002"/>
    </source>
</evidence>
<proteinExistence type="inferred from homology"/>
<dbReference type="EMBL" id="SKCS01000090">
    <property type="protein sequence ID" value="TNN17606.1"/>
    <property type="molecule type" value="Genomic_DNA"/>
</dbReference>
<name>A0A4Z2DM50_SCHJA</name>
<keyword evidence="8" id="KW-1185">Reference proteome</keyword>
<evidence type="ECO:0000256" key="3">
    <source>
        <dbReference type="ARBA" id="ARBA00035306"/>
    </source>
</evidence>
<accession>A0A4Z2DM50</accession>
<sequence>MEYLSPLSSSLYIMQNAEHICENSDCPFNLNCWANQELTPSATDERSIEWIFVTSLLNFSFWSNSLVNFEVLFRNKTYTGYWALCAAINRALDEGPDILNPKVYQSMTVEQLRHIFRSHTAESIPLFDERLNTLKDAGKTLLEHFNGSFKNALFSCDNSAAKLLKLLCDYFPSFRDYALYKGKQGEEIANGSELEVEIRAATISAVHNIVKFMKSKNAKWNSILVDNFLWYYRRSHANEIDAKVPMHRTRCIYY</sequence>
<comment type="caution">
    <text evidence="7">The sequence shown here is derived from an EMBL/GenBank/DDBJ whole genome shotgun (WGS) entry which is preliminary data.</text>
</comment>
<dbReference type="InterPro" id="IPR019438">
    <property type="entry name" value="Q_salvage"/>
</dbReference>
<dbReference type="AlphaFoldDB" id="A0A4Z2DM50"/>
<keyword evidence="1 6" id="KW-0378">Hydrolase</keyword>
<reference evidence="7 8" key="1">
    <citation type="submission" date="2019-03" db="EMBL/GenBank/DDBJ databases">
        <title>An improved genome assembly of the fluke Schistosoma japonicum.</title>
        <authorList>
            <person name="Hu W."/>
            <person name="Luo F."/>
            <person name="Yin M."/>
            <person name="Mo X."/>
            <person name="Sun C."/>
            <person name="Wu Q."/>
            <person name="Zhu B."/>
            <person name="Xiang M."/>
            <person name="Wang J."/>
            <person name="Wang Y."/>
            <person name="Zhang T."/>
            <person name="Xu B."/>
            <person name="Zheng H."/>
            <person name="Feng Z."/>
        </authorList>
    </citation>
    <scope>NUCLEOTIDE SEQUENCE [LARGE SCALE GENOMIC DNA]</scope>
    <source>
        <strain evidence="7">HuSjv2</strain>
        <tissue evidence="7">Worms</tissue>
    </source>
</reference>
<organism evidence="7 8">
    <name type="scientific">Schistosoma japonicum</name>
    <name type="common">Blood fluke</name>
    <dbReference type="NCBI Taxonomy" id="6182"/>
    <lineage>
        <taxon>Eukaryota</taxon>
        <taxon>Metazoa</taxon>
        <taxon>Spiralia</taxon>
        <taxon>Lophotrochozoa</taxon>
        <taxon>Platyhelminthes</taxon>
        <taxon>Trematoda</taxon>
        <taxon>Digenea</taxon>
        <taxon>Strigeidida</taxon>
        <taxon>Schistosomatoidea</taxon>
        <taxon>Schistosomatidae</taxon>
        <taxon>Schistosoma</taxon>
    </lineage>
</organism>
<evidence type="ECO:0000256" key="2">
    <source>
        <dbReference type="ARBA" id="ARBA00035119"/>
    </source>
</evidence>
<dbReference type="EC" id="3.2.2.-" evidence="6"/>
<dbReference type="Pfam" id="PF10343">
    <property type="entry name" value="Q_salvage"/>
    <property type="match status" value="1"/>
</dbReference>
<evidence type="ECO:0000256" key="4">
    <source>
        <dbReference type="ARBA" id="ARBA00035393"/>
    </source>
</evidence>
<comment type="similarity">
    <text evidence="2 6">Belongs to the QNG1 protein family.</text>
</comment>
<dbReference type="GO" id="GO:0006400">
    <property type="term" value="P:tRNA modification"/>
    <property type="evidence" value="ECO:0007669"/>
    <property type="project" value="TreeGrafter"/>
</dbReference>
<evidence type="ECO:0000256" key="5">
    <source>
        <dbReference type="ARBA" id="ARBA00048204"/>
    </source>
</evidence>
<dbReference type="GO" id="GO:0016787">
    <property type="term" value="F:hydrolase activity"/>
    <property type="evidence" value="ECO:0007669"/>
    <property type="project" value="UniProtKB-KW"/>
</dbReference>
<comment type="function">
    <text evidence="6">Catalyzes the hydrolysis of queuosine 5'-phosphate, releasing the nucleobase queuine (q). Is required for salvage of queuine from exogenous queuosine (Q) that is imported and then converted to queuosine 5'-phosphate intracellularly.</text>
</comment>
<dbReference type="Proteomes" id="UP000311919">
    <property type="component" value="Unassembled WGS sequence"/>
</dbReference>
<evidence type="ECO:0000256" key="1">
    <source>
        <dbReference type="ARBA" id="ARBA00022801"/>
    </source>
</evidence>
<comment type="catalytic activity">
    <reaction evidence="5 6">
        <text>queuosine 5'-phosphate + H2O = queuine + D-ribose 5-phosphate</text>
        <dbReference type="Rhea" id="RHEA:75387"/>
        <dbReference type="ChEBI" id="CHEBI:15377"/>
        <dbReference type="ChEBI" id="CHEBI:17433"/>
        <dbReference type="ChEBI" id="CHEBI:78346"/>
        <dbReference type="ChEBI" id="CHEBI:194371"/>
    </reaction>
    <physiologicalReaction direction="left-to-right" evidence="5 6">
        <dbReference type="Rhea" id="RHEA:75388"/>
    </physiologicalReaction>
</comment>
<gene>
    <name evidence="7" type="ORF">EWB00_011018</name>
</gene>
<dbReference type="PANTHER" id="PTHR21314">
    <property type="entry name" value="QUEUOSINE 5'-PHOSPHATE N-GLYCOSYLASE_HYDROLASE-RELATED"/>
    <property type="match status" value="1"/>
</dbReference>